<dbReference type="AlphaFoldDB" id="A0AAV9X8B6"/>
<evidence type="ECO:0000313" key="4">
    <source>
        <dbReference type="Proteomes" id="UP001365542"/>
    </source>
</evidence>
<dbReference type="EMBL" id="JAVHJO010000008">
    <property type="protein sequence ID" value="KAK6538313.1"/>
    <property type="molecule type" value="Genomic_DNA"/>
</dbReference>
<protein>
    <submittedName>
        <fullName evidence="3">Uncharacterized protein</fullName>
    </submittedName>
</protein>
<dbReference type="Proteomes" id="UP001365542">
    <property type="component" value="Unassembled WGS sequence"/>
</dbReference>
<sequence length="436" mass="49125">MSHLPDELFDPTARAPRHADTFSQSLQDHSTEYRLRKLTAANHTTFRKVKIPRSERTPKRHVPVEQRMQGLRRDTAEANIRRVKRQAAKKLHAATVKVHRYIRRSQELRQRILHARDETVDLLIPLFEELGSEPSAVLEARGLAKKLDRKIAKTEDKIGRVERRIIRYQKRIFEINKWKEVKIRGYEAHIRNLTRRTQVGTEGGEEDQQASANLRRSAELWLHTHLNRHTRSCASFDRPLHRSKSRRGSSAEGVRVRWSGDLSIGDTVTIRPTESGASGEISRSASGDSLASSSIINIDAVLAIPADAVSEGLELDLQVVKREPQPRQLNPQDFTAVDESDRKAKEVVTQITKDWEATAEGKASESPSSISQESQTEASTDISEVQEQAQEKITEHIQETISNETPAQASEETQPVPDEVTYPASSKEGGFIGSDI</sequence>
<evidence type="ECO:0000256" key="1">
    <source>
        <dbReference type="SAM" id="Coils"/>
    </source>
</evidence>
<feature type="region of interest" description="Disordered" evidence="2">
    <location>
        <begin position="1"/>
        <end position="28"/>
    </location>
</feature>
<feature type="region of interest" description="Disordered" evidence="2">
    <location>
        <begin position="267"/>
        <end position="289"/>
    </location>
</feature>
<keyword evidence="4" id="KW-1185">Reference proteome</keyword>
<feature type="compositionally biased region" description="Polar residues" evidence="2">
    <location>
        <begin position="399"/>
        <end position="413"/>
    </location>
</feature>
<feature type="compositionally biased region" description="Polar residues" evidence="2">
    <location>
        <begin position="376"/>
        <end position="388"/>
    </location>
</feature>
<evidence type="ECO:0000256" key="2">
    <source>
        <dbReference type="SAM" id="MobiDB-lite"/>
    </source>
</evidence>
<gene>
    <name evidence="3" type="ORF">TWF694_011193</name>
</gene>
<keyword evidence="1" id="KW-0175">Coiled coil</keyword>
<feature type="compositionally biased region" description="Basic and acidic residues" evidence="2">
    <location>
        <begin position="389"/>
        <end position="398"/>
    </location>
</feature>
<proteinExistence type="predicted"/>
<organism evidence="3 4">
    <name type="scientific">Orbilia ellipsospora</name>
    <dbReference type="NCBI Taxonomy" id="2528407"/>
    <lineage>
        <taxon>Eukaryota</taxon>
        <taxon>Fungi</taxon>
        <taxon>Dikarya</taxon>
        <taxon>Ascomycota</taxon>
        <taxon>Pezizomycotina</taxon>
        <taxon>Orbiliomycetes</taxon>
        <taxon>Orbiliales</taxon>
        <taxon>Orbiliaceae</taxon>
        <taxon>Orbilia</taxon>
    </lineage>
</organism>
<feature type="region of interest" description="Disordered" evidence="2">
    <location>
        <begin position="324"/>
        <end position="436"/>
    </location>
</feature>
<feature type="coiled-coil region" evidence="1">
    <location>
        <begin position="137"/>
        <end position="171"/>
    </location>
</feature>
<name>A0AAV9X8B6_9PEZI</name>
<feature type="compositionally biased region" description="Low complexity" evidence="2">
    <location>
        <begin position="364"/>
        <end position="375"/>
    </location>
</feature>
<accession>A0AAV9X8B6</accession>
<evidence type="ECO:0000313" key="3">
    <source>
        <dbReference type="EMBL" id="KAK6538313.1"/>
    </source>
</evidence>
<comment type="caution">
    <text evidence="3">The sequence shown here is derived from an EMBL/GenBank/DDBJ whole genome shotgun (WGS) entry which is preliminary data.</text>
</comment>
<reference evidence="3 4" key="1">
    <citation type="submission" date="2019-10" db="EMBL/GenBank/DDBJ databases">
        <authorList>
            <person name="Palmer J.M."/>
        </authorList>
    </citation>
    <scope>NUCLEOTIDE SEQUENCE [LARGE SCALE GENOMIC DNA]</scope>
    <source>
        <strain evidence="3 4">TWF694</strain>
    </source>
</reference>